<dbReference type="RefSeq" id="WP_182164904.1">
    <property type="nucleotide sequence ID" value="NZ_JACFXV010000050.1"/>
</dbReference>
<evidence type="ECO:0000313" key="4">
    <source>
        <dbReference type="EMBL" id="MBA5778139.1"/>
    </source>
</evidence>
<keyword evidence="5" id="KW-1185">Reference proteome</keyword>
<name>A0A839AGM6_9HYPH</name>
<evidence type="ECO:0000313" key="2">
    <source>
        <dbReference type="EMBL" id="MBA5777505.1"/>
    </source>
</evidence>
<comment type="caution">
    <text evidence="3">The sequence shown here is derived from an EMBL/GenBank/DDBJ whole genome shotgun (WGS) entry which is preliminary data.</text>
</comment>
<organism evidence="3 5">
    <name type="scientific">Stappia albiluteola</name>
    <dbReference type="NCBI Taxonomy" id="2758565"/>
    <lineage>
        <taxon>Bacteria</taxon>
        <taxon>Pseudomonadati</taxon>
        <taxon>Pseudomonadota</taxon>
        <taxon>Alphaproteobacteria</taxon>
        <taxon>Hyphomicrobiales</taxon>
        <taxon>Stappiaceae</taxon>
        <taxon>Stappia</taxon>
    </lineage>
</organism>
<protein>
    <submittedName>
        <fullName evidence="3">Uncharacterized protein</fullName>
    </submittedName>
</protein>
<dbReference type="AlphaFoldDB" id="A0A839AGM6"/>
<accession>A0A839AGM6</accession>
<dbReference type="EMBL" id="JACFXV010000056">
    <property type="protein sequence ID" value="MBA5778139.1"/>
    <property type="molecule type" value="Genomic_DNA"/>
</dbReference>
<dbReference type="EMBL" id="JACFXV010000055">
    <property type="protein sequence ID" value="MBA5778084.1"/>
    <property type="molecule type" value="Genomic_DNA"/>
</dbReference>
<dbReference type="EMBL" id="JACFXV010000050">
    <property type="protein sequence ID" value="MBA5777467.1"/>
    <property type="molecule type" value="Genomic_DNA"/>
</dbReference>
<evidence type="ECO:0000313" key="3">
    <source>
        <dbReference type="EMBL" id="MBA5778084.1"/>
    </source>
</evidence>
<evidence type="ECO:0000313" key="1">
    <source>
        <dbReference type="EMBL" id="MBA5777467.1"/>
    </source>
</evidence>
<evidence type="ECO:0000313" key="5">
    <source>
        <dbReference type="Proteomes" id="UP000541109"/>
    </source>
</evidence>
<sequence length="174" mass="19482">MSANVPTKREYHGVVAEINNEWRLVNLGVRWAVQRNNGDVSRPWRTVAGSHRRDGLAHLVERLTGATAESVSGLHALPDLHPGHVGRPAGKRSDEYGGVVCLLGAEWRLIEEPGVPQWTLQRCYKSGWRDVSYSRRKDQIERRLLQACGSIDEAAIKALRALPDIHPGNRRKSN</sequence>
<gene>
    <name evidence="1" type="ORF">H2509_10055</name>
    <name evidence="2" type="ORF">H2509_10245</name>
    <name evidence="3" type="ORF">H2509_13220</name>
    <name evidence="4" type="ORF">H2509_13495</name>
</gene>
<proteinExistence type="predicted"/>
<dbReference type="Proteomes" id="UP000541109">
    <property type="component" value="Unassembled WGS sequence"/>
</dbReference>
<reference evidence="3 5" key="1">
    <citation type="submission" date="2020-07" db="EMBL/GenBank/DDBJ databases">
        <title>Stappia sp., F7233, whole genome shotgun sequencing project.</title>
        <authorList>
            <person name="Jiang S."/>
            <person name="Liu Z.W."/>
            <person name="Du Z.J."/>
        </authorList>
    </citation>
    <scope>NUCLEOTIDE SEQUENCE [LARGE SCALE GENOMIC DNA]</scope>
    <source>
        <strain evidence="3 5">F7233</strain>
    </source>
</reference>
<dbReference type="EMBL" id="JACFXV010000051">
    <property type="protein sequence ID" value="MBA5777505.1"/>
    <property type="molecule type" value="Genomic_DNA"/>
</dbReference>